<protein>
    <submittedName>
        <fullName evidence="1">Uncharacterized protein</fullName>
    </submittedName>
</protein>
<dbReference type="AlphaFoldDB" id="A0A4Q2D4F1"/>
<name>A0A4Q2D4F1_9AGAR</name>
<evidence type="ECO:0000313" key="1">
    <source>
        <dbReference type="EMBL" id="RXW14243.1"/>
    </source>
</evidence>
<gene>
    <name evidence="1" type="ORF">EST38_g11612</name>
</gene>
<sequence length="165" mass="17535">MCTGSGCSLPPPIDMDYRGLATTIKAPIIPAWLGHNVGSSAAADSLSPDAVSCELSNLCAVAASATRHELLEAQCASLLRSIKTAQTISNPLSGIANDLDVRNMALSKEKADMRDAICTLQLSLQSERSSERQLVEALENVNDVIICTKRLASDLLDHASTFFSM</sequence>
<dbReference type="Proteomes" id="UP000290288">
    <property type="component" value="Unassembled WGS sequence"/>
</dbReference>
<proteinExistence type="predicted"/>
<comment type="caution">
    <text evidence="1">The sequence shown here is derived from an EMBL/GenBank/DDBJ whole genome shotgun (WGS) entry which is preliminary data.</text>
</comment>
<reference evidence="1 2" key="1">
    <citation type="submission" date="2019-01" db="EMBL/GenBank/DDBJ databases">
        <title>Draft genome sequence of Psathyrella aberdarensis IHI B618.</title>
        <authorList>
            <person name="Buettner E."/>
            <person name="Kellner H."/>
        </authorList>
    </citation>
    <scope>NUCLEOTIDE SEQUENCE [LARGE SCALE GENOMIC DNA]</scope>
    <source>
        <strain evidence="1 2">IHI B618</strain>
    </source>
</reference>
<dbReference type="OrthoDB" id="10397590at2759"/>
<accession>A0A4Q2D4F1</accession>
<organism evidence="1 2">
    <name type="scientific">Candolleomyces aberdarensis</name>
    <dbReference type="NCBI Taxonomy" id="2316362"/>
    <lineage>
        <taxon>Eukaryota</taxon>
        <taxon>Fungi</taxon>
        <taxon>Dikarya</taxon>
        <taxon>Basidiomycota</taxon>
        <taxon>Agaricomycotina</taxon>
        <taxon>Agaricomycetes</taxon>
        <taxon>Agaricomycetidae</taxon>
        <taxon>Agaricales</taxon>
        <taxon>Agaricineae</taxon>
        <taxon>Psathyrellaceae</taxon>
        <taxon>Candolleomyces</taxon>
    </lineage>
</organism>
<keyword evidence="2" id="KW-1185">Reference proteome</keyword>
<evidence type="ECO:0000313" key="2">
    <source>
        <dbReference type="Proteomes" id="UP000290288"/>
    </source>
</evidence>
<dbReference type="EMBL" id="SDEE01000736">
    <property type="protein sequence ID" value="RXW14243.1"/>
    <property type="molecule type" value="Genomic_DNA"/>
</dbReference>